<sequence length="224" mass="25438">MLFIRTPGHTSYDIGRFARATASDTLCSWCATRIRRTDADTVGTWRSCRNANRGRTRANTVPRTIQGPGTWSANGRTGSFRWKSRCSKLLNAFHRFLTWLTMLTAVFQTSAFLVQREALVAGVTFSQIARYAAHGTLQTFVAFLVRVIEVRAFRMARAFEFEITRLASYTLVLIRSGTRLALSIARATPKMIFKTRLIIKAFMAVKWVTLCYTYGVDLGYRVDH</sequence>
<feature type="transmembrane region" description="Helical" evidence="1">
    <location>
        <begin position="128"/>
        <end position="148"/>
    </location>
</feature>
<reference evidence="2 3" key="1">
    <citation type="submission" date="2019-08" db="EMBL/GenBank/DDBJ databases">
        <title>The genome of the soybean aphid Biotype 1, its phylome, world population structure and adaptation to the North American continent.</title>
        <authorList>
            <person name="Giordano R."/>
            <person name="Donthu R.K."/>
            <person name="Hernandez A.G."/>
            <person name="Wright C.L."/>
            <person name="Zimin A.V."/>
        </authorList>
    </citation>
    <scope>NUCLEOTIDE SEQUENCE [LARGE SCALE GENOMIC DNA]</scope>
    <source>
        <tissue evidence="2">Whole aphids</tissue>
    </source>
</reference>
<dbReference type="AlphaFoldDB" id="A0A6G0TVS9"/>
<organism evidence="2 3">
    <name type="scientific">Aphis glycines</name>
    <name type="common">Soybean aphid</name>
    <dbReference type="NCBI Taxonomy" id="307491"/>
    <lineage>
        <taxon>Eukaryota</taxon>
        <taxon>Metazoa</taxon>
        <taxon>Ecdysozoa</taxon>
        <taxon>Arthropoda</taxon>
        <taxon>Hexapoda</taxon>
        <taxon>Insecta</taxon>
        <taxon>Pterygota</taxon>
        <taxon>Neoptera</taxon>
        <taxon>Paraneoptera</taxon>
        <taxon>Hemiptera</taxon>
        <taxon>Sternorrhyncha</taxon>
        <taxon>Aphidomorpha</taxon>
        <taxon>Aphidoidea</taxon>
        <taxon>Aphididae</taxon>
        <taxon>Aphidini</taxon>
        <taxon>Aphis</taxon>
        <taxon>Aphis</taxon>
    </lineage>
</organism>
<accession>A0A6G0TVS9</accession>
<comment type="caution">
    <text evidence="2">The sequence shown here is derived from an EMBL/GenBank/DDBJ whole genome shotgun (WGS) entry which is preliminary data.</text>
</comment>
<keyword evidence="1" id="KW-0472">Membrane</keyword>
<feature type="transmembrane region" description="Helical" evidence="1">
    <location>
        <begin position="89"/>
        <end position="108"/>
    </location>
</feature>
<evidence type="ECO:0000313" key="2">
    <source>
        <dbReference type="EMBL" id="KAE9539801.1"/>
    </source>
</evidence>
<keyword evidence="1" id="KW-1133">Transmembrane helix</keyword>
<name>A0A6G0TVS9_APHGL</name>
<feature type="transmembrane region" description="Helical" evidence="1">
    <location>
        <begin position="197"/>
        <end position="215"/>
    </location>
</feature>
<protein>
    <submittedName>
        <fullName evidence="2">Uncharacterized protein</fullName>
    </submittedName>
</protein>
<evidence type="ECO:0000256" key="1">
    <source>
        <dbReference type="SAM" id="Phobius"/>
    </source>
</evidence>
<gene>
    <name evidence="2" type="ORF">AGLY_005053</name>
</gene>
<dbReference type="Proteomes" id="UP000475862">
    <property type="component" value="Unassembled WGS sequence"/>
</dbReference>
<dbReference type="EMBL" id="VYZN01000014">
    <property type="protein sequence ID" value="KAE9539801.1"/>
    <property type="molecule type" value="Genomic_DNA"/>
</dbReference>
<keyword evidence="3" id="KW-1185">Reference proteome</keyword>
<proteinExistence type="predicted"/>
<keyword evidence="1" id="KW-0812">Transmembrane</keyword>
<evidence type="ECO:0000313" key="3">
    <source>
        <dbReference type="Proteomes" id="UP000475862"/>
    </source>
</evidence>